<dbReference type="Pfam" id="PF00106">
    <property type="entry name" value="adh_short"/>
    <property type="match status" value="1"/>
</dbReference>
<accession>A0A9W7B6N9</accession>
<evidence type="ECO:0000313" key="2">
    <source>
        <dbReference type="EMBL" id="GMH83071.1"/>
    </source>
</evidence>
<dbReference type="GO" id="GO:0047560">
    <property type="term" value="F:3-dehydrosphinganine reductase activity"/>
    <property type="evidence" value="ECO:0007669"/>
    <property type="project" value="TreeGrafter"/>
</dbReference>
<organism evidence="2 3">
    <name type="scientific">Triparma verrucosa</name>
    <dbReference type="NCBI Taxonomy" id="1606542"/>
    <lineage>
        <taxon>Eukaryota</taxon>
        <taxon>Sar</taxon>
        <taxon>Stramenopiles</taxon>
        <taxon>Ochrophyta</taxon>
        <taxon>Bolidophyceae</taxon>
        <taxon>Parmales</taxon>
        <taxon>Triparmaceae</taxon>
        <taxon>Triparma</taxon>
    </lineage>
</organism>
<dbReference type="InterPro" id="IPR020904">
    <property type="entry name" value="Sc_DH/Rdtase_CS"/>
</dbReference>
<keyword evidence="3" id="KW-1185">Reference proteome</keyword>
<dbReference type="SUPFAM" id="SSF51735">
    <property type="entry name" value="NAD(P)-binding Rossmann-fold domains"/>
    <property type="match status" value="1"/>
</dbReference>
<dbReference type="InterPro" id="IPR036291">
    <property type="entry name" value="NAD(P)-bd_dom_sf"/>
</dbReference>
<dbReference type="Gene3D" id="3.40.50.720">
    <property type="entry name" value="NAD(P)-binding Rossmann-like Domain"/>
    <property type="match status" value="1"/>
</dbReference>
<dbReference type="PANTHER" id="PTHR43550:SF3">
    <property type="entry name" value="3-KETODIHYDROSPHINGOSINE REDUCTASE"/>
    <property type="match status" value="1"/>
</dbReference>
<keyword evidence="1" id="KW-1133">Transmembrane helix</keyword>
<evidence type="ECO:0000313" key="3">
    <source>
        <dbReference type="Proteomes" id="UP001165160"/>
    </source>
</evidence>
<dbReference type="GO" id="GO:0005789">
    <property type="term" value="C:endoplasmic reticulum membrane"/>
    <property type="evidence" value="ECO:0007669"/>
    <property type="project" value="TreeGrafter"/>
</dbReference>
<gene>
    <name evidence="2" type="ORF">TrVE_jg546</name>
</gene>
<dbReference type="PROSITE" id="PS00061">
    <property type="entry name" value="ADH_SHORT"/>
    <property type="match status" value="1"/>
</dbReference>
<dbReference type="Proteomes" id="UP001165160">
    <property type="component" value="Unassembled WGS sequence"/>
</dbReference>
<keyword evidence="1" id="KW-0472">Membrane</keyword>
<proteinExistence type="predicted"/>
<dbReference type="GO" id="GO:0006666">
    <property type="term" value="P:3-keto-sphinganine metabolic process"/>
    <property type="evidence" value="ECO:0007669"/>
    <property type="project" value="TreeGrafter"/>
</dbReference>
<protein>
    <recommendedName>
        <fullName evidence="4">3-dehydrosphinganine reductase</fullName>
    </recommendedName>
</protein>
<comment type="caution">
    <text evidence="2">The sequence shown here is derived from an EMBL/GenBank/DDBJ whole genome shotgun (WGS) entry which is preliminary data.</text>
</comment>
<dbReference type="AlphaFoldDB" id="A0A9W7B6N9"/>
<dbReference type="PANTHER" id="PTHR43550">
    <property type="entry name" value="3-KETODIHYDROSPHINGOSINE REDUCTASE"/>
    <property type="match status" value="1"/>
</dbReference>
<sequence>MNLEYFSMSGPAYPLPLIAVILSCSIALIGLICAVLLPSRRKIRDWQATHCLVTGGSSGIGKEVVRNLIRRGAKEITIVARNKAKLSAAQKEFTTYARSRPNQSSAPTVIHVLSLDLSLDFGVIEESINKHVAETSAITNLFLCAGSALARVATDTPPTSYHSMMSSNFYTCTTLIKILLPSLAASGTSSNPSSILITSSAAGQIGIYGYTAYSASKFALKGYSDALRLELAGKACNLTIAFPPNTDTPGFEEENKGKPEVTKYIEDGAGLWTAESVGDGMVDAVAKGYGFKYFGVDGWMLHNVTAGMGEVDNVGDFVVQVFFGGLLRFIGICYGWMFRGIAKKAAK</sequence>
<name>A0A9W7B6N9_9STRA</name>
<reference evidence="3" key="1">
    <citation type="journal article" date="2023" name="Commun. Biol.">
        <title>Genome analysis of Parmales, the sister group of diatoms, reveals the evolutionary specialization of diatoms from phago-mixotrophs to photoautotrophs.</title>
        <authorList>
            <person name="Ban H."/>
            <person name="Sato S."/>
            <person name="Yoshikawa S."/>
            <person name="Yamada K."/>
            <person name="Nakamura Y."/>
            <person name="Ichinomiya M."/>
            <person name="Sato N."/>
            <person name="Blanc-Mathieu R."/>
            <person name="Endo H."/>
            <person name="Kuwata A."/>
            <person name="Ogata H."/>
        </authorList>
    </citation>
    <scope>NUCLEOTIDE SEQUENCE [LARGE SCALE GENOMIC DNA]</scope>
    <source>
        <strain evidence="3">NIES 3699</strain>
    </source>
</reference>
<dbReference type="EMBL" id="BRXX01000022">
    <property type="protein sequence ID" value="GMH83071.1"/>
    <property type="molecule type" value="Genomic_DNA"/>
</dbReference>
<evidence type="ECO:0008006" key="4">
    <source>
        <dbReference type="Google" id="ProtNLM"/>
    </source>
</evidence>
<dbReference type="GO" id="GO:0030148">
    <property type="term" value="P:sphingolipid biosynthetic process"/>
    <property type="evidence" value="ECO:0007669"/>
    <property type="project" value="TreeGrafter"/>
</dbReference>
<dbReference type="InterPro" id="IPR002347">
    <property type="entry name" value="SDR_fam"/>
</dbReference>
<evidence type="ECO:0000256" key="1">
    <source>
        <dbReference type="SAM" id="Phobius"/>
    </source>
</evidence>
<dbReference type="PRINTS" id="PR00081">
    <property type="entry name" value="GDHRDH"/>
</dbReference>
<feature type="transmembrane region" description="Helical" evidence="1">
    <location>
        <begin position="12"/>
        <end position="37"/>
    </location>
</feature>
<keyword evidence="1" id="KW-0812">Transmembrane</keyword>